<organism evidence="1 2">
    <name type="scientific">Secundilactobacillus paracollinoides</name>
    <dbReference type="NCBI Taxonomy" id="240427"/>
    <lineage>
        <taxon>Bacteria</taxon>
        <taxon>Bacillati</taxon>
        <taxon>Bacillota</taxon>
        <taxon>Bacilli</taxon>
        <taxon>Lactobacillales</taxon>
        <taxon>Lactobacillaceae</taxon>
        <taxon>Secundilactobacillus</taxon>
    </lineage>
</organism>
<reference evidence="1 2" key="1">
    <citation type="submission" date="2016-03" db="EMBL/GenBank/DDBJ databases">
        <title>Pediococcus and Lactobacillus from brewery environment - whole genome sequencing and assembly.</title>
        <authorList>
            <person name="Behr J."/>
            <person name="Geissler A.J."/>
            <person name="Vogel R.F."/>
        </authorList>
    </citation>
    <scope>NUCLEOTIDE SEQUENCE [LARGE SCALE GENOMIC DNA]</scope>
    <source>
        <strain evidence="1 2">TMW 1.1995</strain>
    </source>
</reference>
<evidence type="ECO:0000313" key="2">
    <source>
        <dbReference type="Proteomes" id="UP000093267"/>
    </source>
</evidence>
<dbReference type="AlphaFoldDB" id="A0A1B2IVD4"/>
<sequence>MIVACLCEGTAEEVILSKLLAAGLLIFSVDDLIDNKVLRIRNGSRFAHQHLNHSFEEKVIVYRILDSKTEKFKLPKPYQEKVSIHNVITKPEIEMLLIISEGQLEDFERLHDIKPSDYAKTLFKGKNIKSRAFNETYWTAFNLRDCLRKYNQITTFPQGYIGLYDLIDQRFKA</sequence>
<dbReference type="RefSeq" id="WP_054710874.1">
    <property type="nucleotide sequence ID" value="NZ_CP014912.1"/>
</dbReference>
<keyword evidence="2" id="KW-1185">Reference proteome</keyword>
<dbReference type="KEGG" id="lpd:AYR62_01125"/>
<name>A0A1B2IVD4_9LACO</name>
<protein>
    <submittedName>
        <fullName evidence="1">Uncharacterized protein</fullName>
    </submittedName>
</protein>
<proteinExistence type="predicted"/>
<dbReference type="OrthoDB" id="1664716at2"/>
<dbReference type="STRING" id="240427.AYR62_01125"/>
<evidence type="ECO:0000313" key="1">
    <source>
        <dbReference type="EMBL" id="ANZ66000.1"/>
    </source>
</evidence>
<accession>A0A1B2IVD4</accession>
<dbReference type="EMBL" id="CP014924">
    <property type="protein sequence ID" value="ANZ66000.1"/>
    <property type="molecule type" value="Genomic_DNA"/>
</dbReference>
<dbReference type="Proteomes" id="UP000093267">
    <property type="component" value="Chromosome"/>
</dbReference>
<gene>
    <name evidence="1" type="ORF">AYR63_01815</name>
</gene>